<dbReference type="EMBL" id="CM010721">
    <property type="protein sequence ID" value="RZC72121.1"/>
    <property type="molecule type" value="Genomic_DNA"/>
</dbReference>
<organism evidence="1 2">
    <name type="scientific">Papaver somniferum</name>
    <name type="common">Opium poppy</name>
    <dbReference type="NCBI Taxonomy" id="3469"/>
    <lineage>
        <taxon>Eukaryota</taxon>
        <taxon>Viridiplantae</taxon>
        <taxon>Streptophyta</taxon>
        <taxon>Embryophyta</taxon>
        <taxon>Tracheophyta</taxon>
        <taxon>Spermatophyta</taxon>
        <taxon>Magnoliopsida</taxon>
        <taxon>Ranunculales</taxon>
        <taxon>Papaveraceae</taxon>
        <taxon>Papaveroideae</taxon>
        <taxon>Papaver</taxon>
    </lineage>
</organism>
<dbReference type="Proteomes" id="UP000316621">
    <property type="component" value="Chromosome 7"/>
</dbReference>
<protein>
    <submittedName>
        <fullName evidence="1">Uncharacterized protein</fullName>
    </submittedName>
</protein>
<keyword evidence="2" id="KW-1185">Reference proteome</keyword>
<evidence type="ECO:0000313" key="1">
    <source>
        <dbReference type="EMBL" id="RZC72121.1"/>
    </source>
</evidence>
<gene>
    <name evidence="1" type="ORF">C5167_035590</name>
</gene>
<dbReference type="PANTHER" id="PTHR36055:SF1">
    <property type="entry name" value="C2H2-LIKE ZINC FINGER PROTEIN"/>
    <property type="match status" value="1"/>
</dbReference>
<name>A0A4Y7KIW6_PAPSO</name>
<dbReference type="STRING" id="3469.A0A4Y7KIW6"/>
<dbReference type="PANTHER" id="PTHR36055">
    <property type="entry name" value="C2H2-LIKE ZINC FINGER PROTEIN"/>
    <property type="match status" value="1"/>
</dbReference>
<accession>A0A4Y7KIW6</accession>
<proteinExistence type="predicted"/>
<dbReference type="Gramene" id="RZC72121">
    <property type="protein sequence ID" value="RZC72121"/>
    <property type="gene ID" value="C5167_035590"/>
</dbReference>
<sequence>MPFCFLAYLYQMQKFMFDGKLWKVGLEMKNLIACTSFLVEQKLIKECPFEKDAEALRCQKLLVEEEESAQRRQFELLERIRLKKLRKNSRKQRSKSK</sequence>
<reference evidence="1 2" key="1">
    <citation type="journal article" date="2018" name="Science">
        <title>The opium poppy genome and morphinan production.</title>
        <authorList>
            <person name="Guo L."/>
            <person name="Winzer T."/>
            <person name="Yang X."/>
            <person name="Li Y."/>
            <person name="Ning Z."/>
            <person name="He Z."/>
            <person name="Teodor R."/>
            <person name="Lu Y."/>
            <person name="Bowser T.A."/>
            <person name="Graham I.A."/>
            <person name="Ye K."/>
        </authorList>
    </citation>
    <scope>NUCLEOTIDE SEQUENCE [LARGE SCALE GENOMIC DNA]</scope>
    <source>
        <strain evidence="2">cv. HN1</strain>
        <tissue evidence="1">Leaves</tissue>
    </source>
</reference>
<dbReference type="AlphaFoldDB" id="A0A4Y7KIW6"/>
<evidence type="ECO:0000313" key="2">
    <source>
        <dbReference type="Proteomes" id="UP000316621"/>
    </source>
</evidence>